<dbReference type="PANTHER" id="PTHR24320">
    <property type="entry name" value="RETINOL DEHYDROGENASE"/>
    <property type="match status" value="1"/>
</dbReference>
<dbReference type="Pfam" id="PF00106">
    <property type="entry name" value="adh_short"/>
    <property type="match status" value="1"/>
</dbReference>
<evidence type="ECO:0000313" key="3">
    <source>
        <dbReference type="EMBL" id="CAF2112419.1"/>
    </source>
</evidence>
<name>A0A816UTW5_9BILA</name>
<dbReference type="SUPFAM" id="SSF51735">
    <property type="entry name" value="NAD(P)-binding Rossmann-fold domains"/>
    <property type="match status" value="1"/>
</dbReference>
<evidence type="ECO:0000256" key="1">
    <source>
        <dbReference type="ARBA" id="ARBA00006484"/>
    </source>
</evidence>
<reference evidence="3" key="1">
    <citation type="submission" date="2021-02" db="EMBL/GenBank/DDBJ databases">
        <authorList>
            <person name="Nowell W R."/>
        </authorList>
    </citation>
    <scope>NUCLEOTIDE SEQUENCE</scope>
</reference>
<protein>
    <submittedName>
        <fullName evidence="3">Uncharacterized protein</fullName>
    </submittedName>
</protein>
<dbReference type="PANTHER" id="PTHR24320:SF148">
    <property type="entry name" value="NAD(P)-BINDING ROSSMANN-FOLD SUPERFAMILY PROTEIN"/>
    <property type="match status" value="1"/>
</dbReference>
<accession>A0A816UTW5</accession>
<dbReference type="AlphaFoldDB" id="A0A816UTW5"/>
<dbReference type="InterPro" id="IPR002347">
    <property type="entry name" value="SDR_fam"/>
</dbReference>
<evidence type="ECO:0000256" key="2">
    <source>
        <dbReference type="ARBA" id="ARBA00023002"/>
    </source>
</evidence>
<gene>
    <name evidence="3" type="ORF">MBJ925_LOCUS24398</name>
</gene>
<comment type="caution">
    <text evidence="3">The sequence shown here is derived from an EMBL/GenBank/DDBJ whole genome shotgun (WGS) entry which is preliminary data.</text>
</comment>
<dbReference type="EMBL" id="CAJNRE010012685">
    <property type="protein sequence ID" value="CAF2112419.1"/>
    <property type="molecule type" value="Genomic_DNA"/>
</dbReference>
<sequence>MTSCHIRNLCSRRTTTTAATAPKFGPRTTALEIVQGLNMRLDGKAVLITVATSVLDIETARALATTNAHLTIMALDMARGAQNVEDLKRTTGNKKIEVMELDFTSLKSVRNFVTRFRQRNIPINILICNAGIMACPYSKTVDGFESQFGVNHLAHFHLANLILPELRADKWAGYAQRKSANILFAKQFNKSYEKYGIQALFLHPGVIPTNLQRHTPVEELRAMGFLKENGTIVDVCKTIEQGASTNVYAALAPELNKHGGEYLEDCTISQGLNVGEGYWGMGAHILDTNNAERLWKLSEQLVASK</sequence>
<comment type="similarity">
    <text evidence="1">Belongs to the short-chain dehydrogenases/reductases (SDR) family.</text>
</comment>
<keyword evidence="2" id="KW-0560">Oxidoreductase</keyword>
<evidence type="ECO:0000313" key="4">
    <source>
        <dbReference type="Proteomes" id="UP000663824"/>
    </source>
</evidence>
<proteinExistence type="inferred from homology"/>
<dbReference type="InterPro" id="IPR036291">
    <property type="entry name" value="NAD(P)-bd_dom_sf"/>
</dbReference>
<dbReference type="Proteomes" id="UP000663824">
    <property type="component" value="Unassembled WGS sequence"/>
</dbReference>
<dbReference type="GO" id="GO:0016491">
    <property type="term" value="F:oxidoreductase activity"/>
    <property type="evidence" value="ECO:0007669"/>
    <property type="project" value="UniProtKB-KW"/>
</dbReference>
<organism evidence="3 4">
    <name type="scientific">Rotaria magnacalcarata</name>
    <dbReference type="NCBI Taxonomy" id="392030"/>
    <lineage>
        <taxon>Eukaryota</taxon>
        <taxon>Metazoa</taxon>
        <taxon>Spiralia</taxon>
        <taxon>Gnathifera</taxon>
        <taxon>Rotifera</taxon>
        <taxon>Eurotatoria</taxon>
        <taxon>Bdelloidea</taxon>
        <taxon>Philodinida</taxon>
        <taxon>Philodinidae</taxon>
        <taxon>Rotaria</taxon>
    </lineage>
</organism>
<dbReference type="Gene3D" id="3.40.50.720">
    <property type="entry name" value="NAD(P)-binding Rossmann-like Domain"/>
    <property type="match status" value="1"/>
</dbReference>